<dbReference type="Proteomes" id="UP001165074">
    <property type="component" value="Unassembled WGS sequence"/>
</dbReference>
<keyword evidence="1" id="KW-0547">Nucleotide-binding</keyword>
<dbReference type="InterPro" id="IPR016032">
    <property type="entry name" value="Sig_transdc_resp-reg_C-effctor"/>
</dbReference>
<dbReference type="PANTHER" id="PTHR16305">
    <property type="entry name" value="TESTICULAR SOLUBLE ADENYLYL CYCLASE"/>
    <property type="match status" value="1"/>
</dbReference>
<keyword evidence="5" id="KW-1185">Reference proteome</keyword>
<evidence type="ECO:0000313" key="4">
    <source>
        <dbReference type="EMBL" id="GLY88371.1"/>
    </source>
</evidence>
<dbReference type="GO" id="GO:0003677">
    <property type="term" value="F:DNA binding"/>
    <property type="evidence" value="ECO:0007669"/>
    <property type="project" value="InterPro"/>
</dbReference>
<organism evidence="4 5">
    <name type="scientific">Actinoallomurus iriomotensis</name>
    <dbReference type="NCBI Taxonomy" id="478107"/>
    <lineage>
        <taxon>Bacteria</taxon>
        <taxon>Bacillati</taxon>
        <taxon>Actinomycetota</taxon>
        <taxon>Actinomycetes</taxon>
        <taxon>Streptosporangiales</taxon>
        <taxon>Thermomonosporaceae</taxon>
        <taxon>Actinoallomurus</taxon>
    </lineage>
</organism>
<dbReference type="PRINTS" id="PR00038">
    <property type="entry name" value="HTHLUXR"/>
</dbReference>
<accession>A0A9W6W3V8</accession>
<dbReference type="PROSITE" id="PS50043">
    <property type="entry name" value="HTH_LUXR_2"/>
    <property type="match status" value="1"/>
</dbReference>
<dbReference type="SUPFAM" id="SSF52540">
    <property type="entry name" value="P-loop containing nucleoside triphosphate hydrolases"/>
    <property type="match status" value="1"/>
</dbReference>
<gene>
    <name evidence="4" type="ORF">Airi02_063000</name>
</gene>
<feature type="domain" description="HTH luxR-type" evidence="3">
    <location>
        <begin position="881"/>
        <end position="946"/>
    </location>
</feature>
<evidence type="ECO:0000256" key="1">
    <source>
        <dbReference type="ARBA" id="ARBA00022741"/>
    </source>
</evidence>
<dbReference type="Pfam" id="PF13191">
    <property type="entry name" value="AAA_16"/>
    <property type="match status" value="1"/>
</dbReference>
<protein>
    <submittedName>
        <fullName evidence="4">LuxR family transcriptional regulator</fullName>
    </submittedName>
</protein>
<dbReference type="GO" id="GO:0005524">
    <property type="term" value="F:ATP binding"/>
    <property type="evidence" value="ECO:0007669"/>
    <property type="project" value="UniProtKB-KW"/>
</dbReference>
<dbReference type="GO" id="GO:0005737">
    <property type="term" value="C:cytoplasm"/>
    <property type="evidence" value="ECO:0007669"/>
    <property type="project" value="TreeGrafter"/>
</dbReference>
<dbReference type="GO" id="GO:0004016">
    <property type="term" value="F:adenylate cyclase activity"/>
    <property type="evidence" value="ECO:0007669"/>
    <property type="project" value="TreeGrafter"/>
</dbReference>
<dbReference type="AlphaFoldDB" id="A0A9W6W3V8"/>
<dbReference type="SMART" id="SM00421">
    <property type="entry name" value="HTH_LUXR"/>
    <property type="match status" value="1"/>
</dbReference>
<evidence type="ECO:0000259" key="3">
    <source>
        <dbReference type="PROSITE" id="PS50043"/>
    </source>
</evidence>
<sequence>MGRERELAELRAAFAATPALVVVEGEAGVGKSRLLREFLAAPDRVALMAVCPPFRVPFTLGPVVDAVREAAADGVAGLELSGLAGALRSLFPEWADDLPGPLEPAEDALAARHRLFRALAELLARLDVSVLVVDDAHWADDATLEFLLFLASRRPQRVSLVVAYRPEDVPADSLVRRLSTRPSGEVTRLRLALEPLDVAGTGRLMSSMLAGEPVSEAFAGLVHRHTEGLPLAVEESVRLMSDRTDLVRRRGEWVRRRLGEIHVPPTVRDAVLERARRLAPQTQAVLRAAAVLVDPADAATLAAVAEVRPEQARSGVAEALERGLLEETTGGLVAFRHILAARAVSDAIPPPDRQALHERAGTVLEGAPKPSAARLARHFKHAGLLERWMTHAERAADEAAAGGDPDAAAVVLQDLLRSADLPPADVARLAAKIPPGSLTDTSRVQDVARTLGSALASGALDAGQTARTRYELALMLSGADALDESRRVMELAVPDLPEGSWERVRGMALLGWPRTSNCPGRVHREWLRRAAEAARSLPAVHQPEITEKIAVALLLLDEPDGWELAAGIPDDLATAAQRRNTAHRHANLAEVATRWGRYTQARSHAATALELAERFGYPKYRETILATLVHLDWFTGAWEGLADRAEELADNEETLPLNREQARLVAGLLLMADGRQGEAESLQAAVYAQVRDAGGGDFMAQPAAALARLHLAAGRVDEALRVVREPVGVVVNKETWLWATELVPVHVDALVAAERIADAADLVAAFGGGVRGRDAPASRAVLSLCRGILCAARGEHTRAAALFARAAAAWDRLPRPYDALLARERQAASLCAAGSEEAGLNLFDDISSRLTALGARGDAARVMHTLRGHGVDVRPTARWSRRGYGDRLSPREVDVARLVVAGRTNREIAAALFVSPKTVARHMDSAMRKLGVASRTALAVKVLEDGIVTAPDAITQ</sequence>
<dbReference type="Pfam" id="PF00196">
    <property type="entry name" value="GerE"/>
    <property type="match status" value="1"/>
</dbReference>
<evidence type="ECO:0000256" key="2">
    <source>
        <dbReference type="ARBA" id="ARBA00022840"/>
    </source>
</evidence>
<dbReference type="EMBL" id="BSTK01000010">
    <property type="protein sequence ID" value="GLY88371.1"/>
    <property type="molecule type" value="Genomic_DNA"/>
</dbReference>
<dbReference type="InterPro" id="IPR036388">
    <property type="entry name" value="WH-like_DNA-bd_sf"/>
</dbReference>
<dbReference type="GO" id="GO:0006355">
    <property type="term" value="P:regulation of DNA-templated transcription"/>
    <property type="evidence" value="ECO:0007669"/>
    <property type="project" value="InterPro"/>
</dbReference>
<proteinExistence type="predicted"/>
<dbReference type="Gene3D" id="1.10.10.10">
    <property type="entry name" value="Winged helix-like DNA-binding domain superfamily/Winged helix DNA-binding domain"/>
    <property type="match status" value="1"/>
</dbReference>
<dbReference type="InterPro" id="IPR000792">
    <property type="entry name" value="Tscrpt_reg_LuxR_C"/>
</dbReference>
<dbReference type="InterPro" id="IPR027417">
    <property type="entry name" value="P-loop_NTPase"/>
</dbReference>
<evidence type="ECO:0000313" key="5">
    <source>
        <dbReference type="Proteomes" id="UP001165074"/>
    </source>
</evidence>
<dbReference type="PROSITE" id="PS00622">
    <property type="entry name" value="HTH_LUXR_1"/>
    <property type="match status" value="1"/>
</dbReference>
<dbReference type="CDD" id="cd06170">
    <property type="entry name" value="LuxR_C_like"/>
    <property type="match status" value="1"/>
</dbReference>
<dbReference type="PANTHER" id="PTHR16305:SF35">
    <property type="entry name" value="TRANSCRIPTIONAL ACTIVATOR DOMAIN"/>
    <property type="match status" value="1"/>
</dbReference>
<keyword evidence="2" id="KW-0067">ATP-binding</keyword>
<dbReference type="InterPro" id="IPR041664">
    <property type="entry name" value="AAA_16"/>
</dbReference>
<dbReference type="SUPFAM" id="SSF46894">
    <property type="entry name" value="C-terminal effector domain of the bipartite response regulators"/>
    <property type="match status" value="1"/>
</dbReference>
<reference evidence="4" key="1">
    <citation type="submission" date="2023-03" db="EMBL/GenBank/DDBJ databases">
        <title>Actinoallomurus iriomotensis NBRC 103684.</title>
        <authorList>
            <person name="Ichikawa N."/>
            <person name="Sato H."/>
            <person name="Tonouchi N."/>
        </authorList>
    </citation>
    <scope>NUCLEOTIDE SEQUENCE</scope>
    <source>
        <strain evidence="4">NBRC 103684</strain>
    </source>
</reference>
<comment type="caution">
    <text evidence="4">The sequence shown here is derived from an EMBL/GenBank/DDBJ whole genome shotgun (WGS) entry which is preliminary data.</text>
</comment>
<name>A0A9W6W3V8_9ACTN</name>
<dbReference type="Gene3D" id="3.40.50.300">
    <property type="entry name" value="P-loop containing nucleotide triphosphate hydrolases"/>
    <property type="match status" value="1"/>
</dbReference>